<feature type="chain" id="PRO_5010418818" description="Peptidase propeptide and YPEB domain-containing protein" evidence="1">
    <location>
        <begin position="23"/>
        <end position="90"/>
    </location>
</feature>
<dbReference type="Proteomes" id="UP000182258">
    <property type="component" value="Unassembled WGS sequence"/>
</dbReference>
<keyword evidence="4" id="KW-1185">Reference proteome</keyword>
<name>A0A0F5PZF9_9HYPH</name>
<evidence type="ECO:0000313" key="4">
    <source>
        <dbReference type="Proteomes" id="UP000033519"/>
    </source>
</evidence>
<reference evidence="2 4" key="1">
    <citation type="submission" date="2015-03" db="EMBL/GenBank/DDBJ databases">
        <authorList>
            <person name="Lepp D."/>
            <person name="Hassan Y.I."/>
            <person name="Li X.-Z."/>
            <person name="Zhou T."/>
        </authorList>
    </citation>
    <scope>NUCLEOTIDE SEQUENCE [LARGE SCALE GENOMIC DNA]</scope>
    <source>
        <strain evidence="2 4">Cr7-05</strain>
    </source>
</reference>
<proteinExistence type="predicted"/>
<evidence type="ECO:0008006" key="6">
    <source>
        <dbReference type="Google" id="ProtNLM"/>
    </source>
</evidence>
<keyword evidence="1" id="KW-0732">Signal</keyword>
<evidence type="ECO:0000313" key="5">
    <source>
        <dbReference type="Proteomes" id="UP000182258"/>
    </source>
</evidence>
<reference evidence="3 5" key="2">
    <citation type="submission" date="2016-10" db="EMBL/GenBank/DDBJ databases">
        <authorList>
            <person name="de Groot N.N."/>
        </authorList>
    </citation>
    <scope>NUCLEOTIDE SEQUENCE [LARGE SCALE GENOMIC DNA]</scope>
    <source>
        <strain evidence="3 5">CGMCC 1.10210</strain>
    </source>
</reference>
<accession>A0A0F5PZF9</accession>
<feature type="signal peptide" evidence="1">
    <location>
        <begin position="1"/>
        <end position="22"/>
    </location>
</feature>
<evidence type="ECO:0000256" key="1">
    <source>
        <dbReference type="SAM" id="SignalP"/>
    </source>
</evidence>
<dbReference type="STRING" id="728005.SAMN04488059_1313"/>
<dbReference type="RefSeq" id="WP_046169954.1">
    <property type="nucleotide sequence ID" value="NZ_FOMB01000031.1"/>
</dbReference>
<evidence type="ECO:0000313" key="2">
    <source>
        <dbReference type="EMBL" id="KKC34028.1"/>
    </source>
</evidence>
<protein>
    <recommendedName>
        <fullName evidence="6">Peptidase propeptide and YPEB domain-containing protein</fullName>
    </recommendedName>
</protein>
<dbReference type="AlphaFoldDB" id="A0A0F5PZF9"/>
<gene>
    <name evidence="3" type="ORF">SAMN04488059_1313</name>
    <name evidence="2" type="ORF">WH91_05210</name>
</gene>
<evidence type="ECO:0000313" key="3">
    <source>
        <dbReference type="EMBL" id="SFD23227.1"/>
    </source>
</evidence>
<dbReference type="OrthoDB" id="7951125at2"/>
<dbReference type="EMBL" id="FOMB01000031">
    <property type="protein sequence ID" value="SFD23227.1"/>
    <property type="molecule type" value="Genomic_DNA"/>
</dbReference>
<sequence>MKTFSIATIAAVVALTIVPSFAAEYDNENDTIVGRSKTLVEVALRERGVVTSGLEEWGGLIRAWVPNEDGGTSMQFFDADTLQPVSPGRS</sequence>
<dbReference type="EMBL" id="LAPV01000063">
    <property type="protein sequence ID" value="KKC34028.1"/>
    <property type="molecule type" value="Genomic_DNA"/>
</dbReference>
<dbReference type="Proteomes" id="UP000033519">
    <property type="component" value="Unassembled WGS sequence"/>
</dbReference>
<organism evidence="3 5">
    <name type="scientific">Devosia psychrophila</name>
    <dbReference type="NCBI Taxonomy" id="728005"/>
    <lineage>
        <taxon>Bacteria</taxon>
        <taxon>Pseudomonadati</taxon>
        <taxon>Pseudomonadota</taxon>
        <taxon>Alphaproteobacteria</taxon>
        <taxon>Hyphomicrobiales</taxon>
        <taxon>Devosiaceae</taxon>
        <taxon>Devosia</taxon>
    </lineage>
</organism>
<dbReference type="PATRIC" id="fig|728005.3.peg.3456"/>